<proteinExistence type="inferred from homology"/>
<keyword evidence="16" id="KW-1185">Reference proteome</keyword>
<dbReference type="PANTHER" id="PTHR19353:SF30">
    <property type="entry name" value="DELTA 8-(E)-SPHINGOLIPID DESATURASE"/>
    <property type="match status" value="1"/>
</dbReference>
<evidence type="ECO:0000313" key="16">
    <source>
        <dbReference type="Proteomes" id="UP001153069"/>
    </source>
</evidence>
<feature type="signal peptide" evidence="13">
    <location>
        <begin position="1"/>
        <end position="24"/>
    </location>
</feature>
<keyword evidence="7" id="KW-1133">Transmembrane helix</keyword>
<evidence type="ECO:0000256" key="6">
    <source>
        <dbReference type="ARBA" id="ARBA00022723"/>
    </source>
</evidence>
<keyword evidence="5" id="KW-0812">Transmembrane</keyword>
<feature type="chain" id="PRO_5040508676" evidence="13">
    <location>
        <begin position="25"/>
        <end position="523"/>
    </location>
</feature>
<evidence type="ECO:0000256" key="4">
    <source>
        <dbReference type="ARBA" id="ARBA00022617"/>
    </source>
</evidence>
<keyword evidence="4" id="KW-0349">Heme</keyword>
<accession>A0A9N8DUG6</accession>
<name>A0A9N8DUG6_9STRA</name>
<comment type="pathway">
    <text evidence="2">Lipid metabolism.</text>
</comment>
<evidence type="ECO:0000256" key="11">
    <source>
        <dbReference type="ARBA" id="ARBA00023136"/>
    </source>
</evidence>
<keyword evidence="8" id="KW-0560">Oxidoreductase</keyword>
<evidence type="ECO:0000256" key="1">
    <source>
        <dbReference type="ARBA" id="ARBA00004141"/>
    </source>
</evidence>
<keyword evidence="11" id="KW-0472">Membrane</keyword>
<evidence type="ECO:0000256" key="10">
    <source>
        <dbReference type="ARBA" id="ARBA00023098"/>
    </source>
</evidence>
<dbReference type="AlphaFoldDB" id="A0A9N8DUG6"/>
<keyword evidence="6" id="KW-0479">Metal-binding</keyword>
<evidence type="ECO:0000256" key="9">
    <source>
        <dbReference type="ARBA" id="ARBA00023004"/>
    </source>
</evidence>
<dbReference type="GO" id="GO:0006629">
    <property type="term" value="P:lipid metabolic process"/>
    <property type="evidence" value="ECO:0007669"/>
    <property type="project" value="UniProtKB-KW"/>
</dbReference>
<dbReference type="PANTHER" id="PTHR19353">
    <property type="entry name" value="FATTY ACID DESATURASE 2"/>
    <property type="match status" value="1"/>
</dbReference>
<evidence type="ECO:0000256" key="7">
    <source>
        <dbReference type="ARBA" id="ARBA00022989"/>
    </source>
</evidence>
<keyword evidence="9" id="KW-0408">Iron</keyword>
<evidence type="ECO:0000256" key="5">
    <source>
        <dbReference type="ARBA" id="ARBA00022692"/>
    </source>
</evidence>
<protein>
    <submittedName>
        <fullName evidence="15">Fatty acid desaturase</fullName>
    </submittedName>
</protein>
<dbReference type="EMBL" id="CAICTM010000256">
    <property type="protein sequence ID" value="CAB9506179.1"/>
    <property type="molecule type" value="Genomic_DNA"/>
</dbReference>
<dbReference type="Pfam" id="PF00487">
    <property type="entry name" value="FA_desaturase"/>
    <property type="match status" value="1"/>
</dbReference>
<comment type="caution">
    <text evidence="15">The sequence shown here is derived from an EMBL/GenBank/DDBJ whole genome shotgun (WGS) entry which is preliminary data.</text>
</comment>
<organism evidence="15 16">
    <name type="scientific">Seminavis robusta</name>
    <dbReference type="NCBI Taxonomy" id="568900"/>
    <lineage>
        <taxon>Eukaryota</taxon>
        <taxon>Sar</taxon>
        <taxon>Stramenopiles</taxon>
        <taxon>Ochrophyta</taxon>
        <taxon>Bacillariophyta</taxon>
        <taxon>Bacillariophyceae</taxon>
        <taxon>Bacillariophycidae</taxon>
        <taxon>Naviculales</taxon>
        <taxon>Naviculaceae</taxon>
        <taxon>Seminavis</taxon>
    </lineage>
</organism>
<comment type="subcellular location">
    <subcellularLocation>
        <location evidence="1">Membrane</location>
        <topology evidence="1">Multi-pass membrane protein</topology>
    </subcellularLocation>
</comment>
<evidence type="ECO:0000256" key="3">
    <source>
        <dbReference type="ARBA" id="ARBA00009295"/>
    </source>
</evidence>
<evidence type="ECO:0000313" key="15">
    <source>
        <dbReference type="EMBL" id="CAB9506179.1"/>
    </source>
</evidence>
<reference evidence="15" key="1">
    <citation type="submission" date="2020-06" db="EMBL/GenBank/DDBJ databases">
        <authorList>
            <consortium name="Plant Systems Biology data submission"/>
        </authorList>
    </citation>
    <scope>NUCLEOTIDE SEQUENCE</scope>
    <source>
        <strain evidence="15">D6</strain>
    </source>
</reference>
<keyword evidence="13" id="KW-0732">Signal</keyword>
<dbReference type="GO" id="GO:0016020">
    <property type="term" value="C:membrane"/>
    <property type="evidence" value="ECO:0007669"/>
    <property type="project" value="UniProtKB-SubCell"/>
</dbReference>
<dbReference type="InterPro" id="IPR005804">
    <property type="entry name" value="FA_desaturase_dom"/>
</dbReference>
<sequence length="523" mass="59368">MTMKLISSALVAALWSSDSIGVTAWTSSSVNFHRLAHPPSITASIASTGSRGITALSVSSIPASTTNSTLDDGDQKQKQQSIRMEKKVEKVVDEVVDVVEEVEEKKKSLPPLSAENAWVGKLDYEGFAREVNALGKDLLKETTPEENVAHLHKMLRWQNALAFVGVMTLWMSPNPFTVIALSTWQFSSWLMIAHHTQHGGYNRFQPMAGKFHSRVFAVGTLKRRVLDWLDWIQPEAWNLEHNRLHHYRLNELADPDYTQRNSELIRGDTLPKPAKYLGALFLMTTWRWSYYASNTYKELKLAEHRALGDKPLPPGVRPTDCITLTSMLFPSNDNERAMVKFLNRGKFFTHVLGPFFLLRFVLLPLPLLAFIGGPTLVMNAIINLCLAELLTNVHSFMTVVTNHAGDDLYNFDDAVKPKTPSFYVRQVVGSTNMNYGNDFVDFWHGFLNYQIEHHVWPDYSMLQLQRGAPRLKAICEKYGVPYAQDNTFVRTKKTVDIVLGKTSMREFPTEYEPARDKDLTKTD</sequence>
<gene>
    <name evidence="15" type="ORF">SEMRO_257_G100850.1</name>
</gene>
<feature type="region of interest" description="Disordered" evidence="12">
    <location>
        <begin position="63"/>
        <end position="82"/>
    </location>
</feature>
<dbReference type="OrthoDB" id="260091at2759"/>
<comment type="similarity">
    <text evidence="3">Belongs to the fatty acid desaturase type 1 family.</text>
</comment>
<evidence type="ECO:0000256" key="8">
    <source>
        <dbReference type="ARBA" id="ARBA00023002"/>
    </source>
</evidence>
<evidence type="ECO:0000256" key="13">
    <source>
        <dbReference type="SAM" id="SignalP"/>
    </source>
</evidence>
<evidence type="ECO:0000259" key="14">
    <source>
        <dbReference type="Pfam" id="PF00487"/>
    </source>
</evidence>
<evidence type="ECO:0000256" key="12">
    <source>
        <dbReference type="SAM" id="MobiDB-lite"/>
    </source>
</evidence>
<feature type="domain" description="Fatty acid desaturase" evidence="14">
    <location>
        <begin position="170"/>
        <end position="484"/>
    </location>
</feature>
<dbReference type="InterPro" id="IPR012171">
    <property type="entry name" value="Fatty_acid_desaturase"/>
</dbReference>
<dbReference type="GO" id="GO:0016717">
    <property type="term" value="F:oxidoreductase activity, acting on paired donors, with oxidation of a pair of donors resulting in the reduction of molecular oxygen to two molecules of water"/>
    <property type="evidence" value="ECO:0007669"/>
    <property type="project" value="TreeGrafter"/>
</dbReference>
<keyword evidence="10" id="KW-0443">Lipid metabolism</keyword>
<feature type="compositionally biased region" description="Basic and acidic residues" evidence="12">
    <location>
        <begin position="73"/>
        <end position="82"/>
    </location>
</feature>
<evidence type="ECO:0000256" key="2">
    <source>
        <dbReference type="ARBA" id="ARBA00005189"/>
    </source>
</evidence>
<dbReference type="Proteomes" id="UP001153069">
    <property type="component" value="Unassembled WGS sequence"/>
</dbReference>
<dbReference type="GO" id="GO:0046872">
    <property type="term" value="F:metal ion binding"/>
    <property type="evidence" value="ECO:0007669"/>
    <property type="project" value="UniProtKB-KW"/>
</dbReference>